<evidence type="ECO:0000256" key="3">
    <source>
        <dbReference type="ARBA" id="ARBA00017959"/>
    </source>
</evidence>
<dbReference type="PANTHER" id="PTHR11777">
    <property type="entry name" value="ALANYL-TRNA SYNTHETASE"/>
    <property type="match status" value="1"/>
</dbReference>
<dbReference type="FunFam" id="3.30.980.10:FF:000004">
    <property type="entry name" value="Alanine--tRNA ligase, cytoplasmic"/>
    <property type="match status" value="1"/>
</dbReference>
<dbReference type="GO" id="GO:0000049">
    <property type="term" value="F:tRNA binding"/>
    <property type="evidence" value="ECO:0007669"/>
    <property type="project" value="UniProtKB-KW"/>
</dbReference>
<keyword evidence="9" id="KW-0067">ATP-binding</keyword>
<organism evidence="16 17">
    <name type="scientific">Brachionus plicatilis</name>
    <name type="common">Marine rotifer</name>
    <name type="synonym">Brachionus muelleri</name>
    <dbReference type="NCBI Taxonomy" id="10195"/>
    <lineage>
        <taxon>Eukaryota</taxon>
        <taxon>Metazoa</taxon>
        <taxon>Spiralia</taxon>
        <taxon>Gnathifera</taxon>
        <taxon>Rotifera</taxon>
        <taxon>Eurotatoria</taxon>
        <taxon>Monogononta</taxon>
        <taxon>Pseudotrocha</taxon>
        <taxon>Ploima</taxon>
        <taxon>Brachionidae</taxon>
        <taxon>Brachionus</taxon>
    </lineage>
</organism>
<keyword evidence="7" id="KW-0547">Nucleotide-binding</keyword>
<dbReference type="GO" id="GO:0006419">
    <property type="term" value="P:alanyl-tRNA aminoacylation"/>
    <property type="evidence" value="ECO:0007669"/>
    <property type="project" value="InterPro"/>
</dbReference>
<dbReference type="GO" id="GO:0005739">
    <property type="term" value="C:mitochondrion"/>
    <property type="evidence" value="ECO:0007669"/>
    <property type="project" value="TreeGrafter"/>
</dbReference>
<gene>
    <name evidence="16" type="ORF">BpHYR1_024683</name>
</gene>
<keyword evidence="11" id="KW-0648">Protein biosynthesis</keyword>
<dbReference type="SUPFAM" id="SSF55186">
    <property type="entry name" value="ThrRS/AlaRS common domain"/>
    <property type="match status" value="1"/>
</dbReference>
<dbReference type="EC" id="6.1.1.7" evidence="2"/>
<dbReference type="InterPro" id="IPR012947">
    <property type="entry name" value="tRNA_SAD"/>
</dbReference>
<evidence type="ECO:0000256" key="11">
    <source>
        <dbReference type="ARBA" id="ARBA00022917"/>
    </source>
</evidence>
<dbReference type="GO" id="GO:0046872">
    <property type="term" value="F:metal ion binding"/>
    <property type="evidence" value="ECO:0007669"/>
    <property type="project" value="UniProtKB-KW"/>
</dbReference>
<comment type="catalytic activity">
    <reaction evidence="13">
        <text>tRNA(Ala) + L-alanine + ATP = L-alanyl-tRNA(Ala) + AMP + diphosphate</text>
        <dbReference type="Rhea" id="RHEA:12540"/>
        <dbReference type="Rhea" id="RHEA-COMP:9657"/>
        <dbReference type="Rhea" id="RHEA-COMP:9923"/>
        <dbReference type="ChEBI" id="CHEBI:30616"/>
        <dbReference type="ChEBI" id="CHEBI:33019"/>
        <dbReference type="ChEBI" id="CHEBI:57972"/>
        <dbReference type="ChEBI" id="CHEBI:78442"/>
        <dbReference type="ChEBI" id="CHEBI:78497"/>
        <dbReference type="ChEBI" id="CHEBI:456215"/>
        <dbReference type="EC" id="6.1.1.7"/>
    </reaction>
</comment>
<keyword evidence="12" id="KW-0030">Aminoacyl-tRNA synthetase</keyword>
<dbReference type="Gene3D" id="3.30.930.10">
    <property type="entry name" value="Bira Bifunctional Protein, Domain 2"/>
    <property type="match status" value="1"/>
</dbReference>
<keyword evidence="6" id="KW-0479">Metal-binding</keyword>
<evidence type="ECO:0000256" key="1">
    <source>
        <dbReference type="ARBA" id="ARBA00008429"/>
    </source>
</evidence>
<keyword evidence="17" id="KW-1185">Reference proteome</keyword>
<keyword evidence="5 16" id="KW-0436">Ligase</keyword>
<feature type="domain" description="Alanyl-transfer RNA synthetases family profile" evidence="15">
    <location>
        <begin position="6"/>
        <end position="774"/>
    </location>
</feature>
<evidence type="ECO:0000256" key="6">
    <source>
        <dbReference type="ARBA" id="ARBA00022723"/>
    </source>
</evidence>
<dbReference type="InterPro" id="IPR023033">
    <property type="entry name" value="Ala_tRNA_ligase_euk/bac"/>
</dbReference>
<dbReference type="SUPFAM" id="SSF55681">
    <property type="entry name" value="Class II aaRS and biotin synthetases"/>
    <property type="match status" value="1"/>
</dbReference>
<evidence type="ECO:0000256" key="5">
    <source>
        <dbReference type="ARBA" id="ARBA00022598"/>
    </source>
</evidence>
<dbReference type="PANTHER" id="PTHR11777:SF9">
    <property type="entry name" value="ALANINE--TRNA LIGASE, CYTOPLASMIC"/>
    <property type="match status" value="1"/>
</dbReference>
<evidence type="ECO:0000256" key="13">
    <source>
        <dbReference type="ARBA" id="ARBA00048300"/>
    </source>
</evidence>
<reference evidence="16 17" key="1">
    <citation type="journal article" date="2018" name="Sci. Rep.">
        <title>Genomic signatures of local adaptation to the degree of environmental predictability in rotifers.</title>
        <authorList>
            <person name="Franch-Gras L."/>
            <person name="Hahn C."/>
            <person name="Garcia-Roger E.M."/>
            <person name="Carmona M.J."/>
            <person name="Serra M."/>
            <person name="Gomez A."/>
        </authorList>
    </citation>
    <scope>NUCLEOTIDE SEQUENCE [LARGE SCALE GENOMIC DNA]</scope>
    <source>
        <strain evidence="16">HYR1</strain>
    </source>
</reference>
<evidence type="ECO:0000256" key="4">
    <source>
        <dbReference type="ARBA" id="ARBA00022555"/>
    </source>
</evidence>
<dbReference type="FunFam" id="3.30.930.10:FF:000011">
    <property type="entry name" value="Alanine--tRNA ligase, cytoplasmic"/>
    <property type="match status" value="1"/>
</dbReference>
<dbReference type="GO" id="GO:0002161">
    <property type="term" value="F:aminoacyl-tRNA deacylase activity"/>
    <property type="evidence" value="ECO:0007669"/>
    <property type="project" value="TreeGrafter"/>
</dbReference>
<dbReference type="Gene3D" id="3.30.980.10">
    <property type="entry name" value="Threonyl-trna Synthetase, Chain A, domain 2"/>
    <property type="match status" value="1"/>
</dbReference>
<dbReference type="Gene3D" id="2.40.30.130">
    <property type="match status" value="1"/>
</dbReference>
<dbReference type="AlphaFoldDB" id="A0A3M7RXV7"/>
<dbReference type="InterPro" id="IPR018163">
    <property type="entry name" value="Thr/Ala-tRNA-synth_IIc_edit"/>
</dbReference>
<dbReference type="InterPro" id="IPR009000">
    <property type="entry name" value="Transl_B-barrel_sf"/>
</dbReference>
<dbReference type="EMBL" id="REGN01002411">
    <property type="protein sequence ID" value="RNA28269.1"/>
    <property type="molecule type" value="Genomic_DNA"/>
</dbReference>
<dbReference type="InterPro" id="IPR018165">
    <property type="entry name" value="Ala-tRNA-synth_IIc_core"/>
</dbReference>
<evidence type="ECO:0000256" key="10">
    <source>
        <dbReference type="ARBA" id="ARBA00022884"/>
    </source>
</evidence>
<dbReference type="Proteomes" id="UP000276133">
    <property type="component" value="Unassembled WGS sequence"/>
</dbReference>
<evidence type="ECO:0000256" key="12">
    <source>
        <dbReference type="ARBA" id="ARBA00023146"/>
    </source>
</evidence>
<dbReference type="InterPro" id="IPR045864">
    <property type="entry name" value="aa-tRNA-synth_II/BPL/LPL"/>
</dbReference>
<dbReference type="Pfam" id="PF01411">
    <property type="entry name" value="tRNA-synt_2c"/>
    <property type="match status" value="1"/>
</dbReference>
<dbReference type="GO" id="GO:0005524">
    <property type="term" value="F:ATP binding"/>
    <property type="evidence" value="ECO:0007669"/>
    <property type="project" value="UniProtKB-KW"/>
</dbReference>
<evidence type="ECO:0000256" key="2">
    <source>
        <dbReference type="ARBA" id="ARBA00013168"/>
    </source>
</evidence>
<evidence type="ECO:0000313" key="17">
    <source>
        <dbReference type="Proteomes" id="UP000276133"/>
    </source>
</evidence>
<feature type="coiled-coil region" evidence="14">
    <location>
        <begin position="768"/>
        <end position="795"/>
    </location>
</feature>
<dbReference type="HAMAP" id="MF_00036_B">
    <property type="entry name" value="Ala_tRNA_synth_B"/>
    <property type="match status" value="1"/>
</dbReference>
<dbReference type="SUPFAM" id="SSF50447">
    <property type="entry name" value="Translation proteins"/>
    <property type="match status" value="1"/>
</dbReference>
<evidence type="ECO:0000256" key="7">
    <source>
        <dbReference type="ARBA" id="ARBA00022741"/>
    </source>
</evidence>
<dbReference type="InterPro" id="IPR018164">
    <property type="entry name" value="Ala-tRNA-synth_IIc_N"/>
</dbReference>
<dbReference type="InterPro" id="IPR050058">
    <property type="entry name" value="Ala-tRNA_ligase"/>
</dbReference>
<protein>
    <recommendedName>
        <fullName evidence="3">Alanine--tRNA ligase</fullName>
        <ecNumber evidence="2">6.1.1.7</ecNumber>
    </recommendedName>
</protein>
<sequence length="896" mass="101762">MSMPFLKAKEVRQKFIEFFTNKHEHLYVHSSSTIPLDDPTLLFTNAGMNQFKPLFLGTVDPNSETAKYKRVCNSQKCIRAGGKHNDLDDVGKDVYHHTFFEMLGNWSFSNYFKQGAIEMAMELLLEVFKIDKNRLYATYFEGNEQNNLQPDLETKELWKKYLPEDHILTGNMKDNFWEMGETGPCGPCTEIHYDRIGGRNAAHLVNQDDPDVLEIWNLVFIQFNREADGSLKQLPNKHVDTGMGFERLTSVIQDKHSNYDTDIFLPIFEAIHKETGIRPYQGKVGCEDADKIDMAYRVVADHIRTLVISVSDGGRPDNIGRGYVLRRILRRAIRFSIKKLNAKPGFLADLVDVVVDLLGDAFPEVKKDPQYVKDVINEEEAQFLKTLSRGQKLLEKTISQLDTDVKVFPGDIAWRLYDTYGFPFDLTQLMCEEAGLAIDKEKYEQAKQESVLKSQNTSQNTSESIMLDVYALDELKRKLYLPTNDAPKYDYSFETQNSKGDYNLRPCKALIKAIRANKQFLNEIPVGQECGILLDQTNFYAEQGGQINDEGYFTKVGDEEECEFVVNNVQVRGGYILHIGSLSCVNKNATLKVGDEVDLYVDMARRRSIMNNHTATHVLNFALRKVAGEVDQRGSLVAPDRLRFDFTHKTALKVDQVKQVEEICQEIINNKLAVYAKETPLAVAKAIQGLRAVFDETYPDPVRVVSVGRPIEDLIADPNGPCAFDYSVEFCGGTHLKNSAHMDKYVILSEEAIAKGIRRIIAVTGSEALKAHKKADQLQKEVAQLCEKVRGEIEKSKENANLVALNKEIYSLNETINQCQVSYWRKDSFRADLEKLRKSILDLDKANKTKLLASSLEEVKEFVKENADANIVVREFKVGGESKSLNEVLKHIRQSL</sequence>
<dbReference type="CDD" id="cd00673">
    <property type="entry name" value="AlaRS_core"/>
    <property type="match status" value="1"/>
</dbReference>
<dbReference type="SUPFAM" id="SSF101353">
    <property type="entry name" value="Putative anticodon-binding domain of alanyl-tRNA synthetase (AlaRS)"/>
    <property type="match status" value="1"/>
</dbReference>
<comment type="caution">
    <text evidence="16">The sequence shown here is derived from an EMBL/GenBank/DDBJ whole genome shotgun (WGS) entry which is preliminary data.</text>
</comment>
<evidence type="ECO:0000256" key="14">
    <source>
        <dbReference type="SAM" id="Coils"/>
    </source>
</evidence>
<proteinExistence type="inferred from homology"/>
<dbReference type="GO" id="GO:0004813">
    <property type="term" value="F:alanine-tRNA ligase activity"/>
    <property type="evidence" value="ECO:0007669"/>
    <property type="project" value="UniProtKB-EC"/>
</dbReference>
<keyword evidence="4" id="KW-0820">tRNA-binding</keyword>
<evidence type="ECO:0000259" key="15">
    <source>
        <dbReference type="PROSITE" id="PS50860"/>
    </source>
</evidence>
<evidence type="ECO:0000256" key="9">
    <source>
        <dbReference type="ARBA" id="ARBA00022840"/>
    </source>
</evidence>
<keyword evidence="10" id="KW-0694">RNA-binding</keyword>
<dbReference type="InterPro" id="IPR002318">
    <property type="entry name" value="Ala-tRNA-lgiase_IIc"/>
</dbReference>
<comment type="similarity">
    <text evidence="1">Belongs to the class-II aminoacyl-tRNA synthetase family. Alax-L subfamily.</text>
</comment>
<keyword evidence="14" id="KW-0175">Coiled coil</keyword>
<evidence type="ECO:0000256" key="8">
    <source>
        <dbReference type="ARBA" id="ARBA00022833"/>
    </source>
</evidence>
<dbReference type="PRINTS" id="PR00980">
    <property type="entry name" value="TRNASYNTHALA"/>
</dbReference>
<dbReference type="PROSITE" id="PS50860">
    <property type="entry name" value="AA_TRNA_LIGASE_II_ALA"/>
    <property type="match status" value="1"/>
</dbReference>
<dbReference type="Pfam" id="PF07973">
    <property type="entry name" value="tRNA_SAD"/>
    <property type="match status" value="1"/>
</dbReference>
<dbReference type="SMART" id="SM00863">
    <property type="entry name" value="tRNA_SAD"/>
    <property type="match status" value="1"/>
</dbReference>
<dbReference type="NCBIfam" id="TIGR00344">
    <property type="entry name" value="alaS"/>
    <property type="match status" value="1"/>
</dbReference>
<feature type="non-terminal residue" evidence="16">
    <location>
        <position position="896"/>
    </location>
</feature>
<accession>A0A3M7RXV7</accession>
<dbReference type="OrthoDB" id="2423964at2759"/>
<name>A0A3M7RXV7_BRAPC</name>
<dbReference type="STRING" id="10195.A0A3M7RXV7"/>
<evidence type="ECO:0000313" key="16">
    <source>
        <dbReference type="EMBL" id="RNA28269.1"/>
    </source>
</evidence>
<keyword evidence="8" id="KW-0862">Zinc</keyword>
<dbReference type="InterPro" id="IPR018162">
    <property type="entry name" value="Ala-tRNA-ligase_IIc_anticod-bd"/>
</dbReference>